<proteinExistence type="inferred from homology"/>
<comment type="catalytic activity">
    <reaction evidence="1">
        <text>futalosine + H2O = dehypoxanthine futalosine + hypoxanthine</text>
        <dbReference type="Rhea" id="RHEA:25904"/>
        <dbReference type="ChEBI" id="CHEBI:15377"/>
        <dbReference type="ChEBI" id="CHEBI:17368"/>
        <dbReference type="ChEBI" id="CHEBI:58863"/>
        <dbReference type="ChEBI" id="CHEBI:58864"/>
        <dbReference type="EC" id="3.2.2.26"/>
    </reaction>
</comment>
<dbReference type="GO" id="GO:0019284">
    <property type="term" value="P:L-methionine salvage from S-adenosylmethionine"/>
    <property type="evidence" value="ECO:0007669"/>
    <property type="project" value="TreeGrafter"/>
</dbReference>
<dbReference type="Proteomes" id="UP000635726">
    <property type="component" value="Unassembled WGS sequence"/>
</dbReference>
<feature type="domain" description="Nucleoside phosphorylase" evidence="3">
    <location>
        <begin position="22"/>
        <end position="193"/>
    </location>
</feature>
<keyword evidence="1 4" id="KW-0378">Hydrolase</keyword>
<evidence type="ECO:0000259" key="3">
    <source>
        <dbReference type="Pfam" id="PF01048"/>
    </source>
</evidence>
<dbReference type="CDD" id="cd17766">
    <property type="entry name" value="futalosine_nucleosidase_MqnB"/>
    <property type="match status" value="1"/>
</dbReference>
<dbReference type="GO" id="GO:0005829">
    <property type="term" value="C:cytosol"/>
    <property type="evidence" value="ECO:0007669"/>
    <property type="project" value="TreeGrafter"/>
</dbReference>
<keyword evidence="1" id="KW-0474">Menaquinone biosynthesis</keyword>
<dbReference type="RefSeq" id="WP_188961785.1">
    <property type="nucleotide sequence ID" value="NZ_BMOE01000004.1"/>
</dbReference>
<dbReference type="AlphaFoldDB" id="A0A917PCX5"/>
<reference evidence="4" key="2">
    <citation type="submission" date="2020-09" db="EMBL/GenBank/DDBJ databases">
        <authorList>
            <person name="Sun Q."/>
            <person name="Ohkuma M."/>
        </authorList>
    </citation>
    <scope>NUCLEOTIDE SEQUENCE</scope>
    <source>
        <strain evidence="4">JCM 14371</strain>
    </source>
</reference>
<dbReference type="GO" id="GO:0008782">
    <property type="term" value="F:adenosylhomocysteine nucleosidase activity"/>
    <property type="evidence" value="ECO:0007669"/>
    <property type="project" value="TreeGrafter"/>
</dbReference>
<dbReference type="GO" id="GO:0008930">
    <property type="term" value="F:methylthioadenosine nucleosidase activity"/>
    <property type="evidence" value="ECO:0007669"/>
    <property type="project" value="TreeGrafter"/>
</dbReference>
<sequence>MNVLIVVATPAEAARLTDLPARTVVSGVGPVAAALATQAALLAGPTPDLVISAGIGGAFPGTGLAVGGVAVANEMLYGDLGAWDDRAFLPLSDLGLSVLPALEAPGTPVQAGRFAAWEGAPAFAARLGVPCGPFVTMSGVTGSEAQASELQGRVQGALMEGMEGAGVAHAAHLSGVPCTEVRGVSNMVGPRDRAAWQIGPALHVLHAALRALLQPAPLETGV</sequence>
<protein>
    <recommendedName>
        <fullName evidence="1 2">Futalosine hydrolase</fullName>
        <shortName evidence="1">FL hydrolase</shortName>
        <ecNumber evidence="1 2">3.2.2.26</ecNumber>
    </recommendedName>
    <alternativeName>
        <fullName evidence="1">Futalosine nucleosidase</fullName>
    </alternativeName>
    <alternativeName>
        <fullName evidence="1">Menaquinone biosynthetic enzyme MqnB</fullName>
    </alternativeName>
</protein>
<gene>
    <name evidence="1 4" type="primary">mqnB</name>
    <name evidence="4" type="ORF">GCM10008939_14770</name>
</gene>
<dbReference type="EC" id="3.2.2.26" evidence="1 2"/>
<dbReference type="InterPro" id="IPR019963">
    <property type="entry name" value="FL_hydrolase_MqnB"/>
</dbReference>
<dbReference type="HAMAP" id="MF_00991">
    <property type="entry name" value="MqnB"/>
    <property type="match status" value="1"/>
</dbReference>
<dbReference type="EMBL" id="BMOE01000004">
    <property type="protein sequence ID" value="GGJ71421.1"/>
    <property type="molecule type" value="Genomic_DNA"/>
</dbReference>
<dbReference type="Pfam" id="PF01048">
    <property type="entry name" value="PNP_UDP_1"/>
    <property type="match status" value="1"/>
</dbReference>
<dbReference type="SUPFAM" id="SSF53167">
    <property type="entry name" value="Purine and uridine phosphorylases"/>
    <property type="match status" value="1"/>
</dbReference>
<organism evidence="4 5">
    <name type="scientific">Deinococcus aquiradiocola</name>
    <dbReference type="NCBI Taxonomy" id="393059"/>
    <lineage>
        <taxon>Bacteria</taxon>
        <taxon>Thermotogati</taxon>
        <taxon>Deinococcota</taxon>
        <taxon>Deinococci</taxon>
        <taxon>Deinococcales</taxon>
        <taxon>Deinococcaceae</taxon>
        <taxon>Deinococcus</taxon>
    </lineage>
</organism>
<dbReference type="GO" id="GO:0009116">
    <property type="term" value="P:nucleoside metabolic process"/>
    <property type="evidence" value="ECO:0007669"/>
    <property type="project" value="InterPro"/>
</dbReference>
<comment type="similarity">
    <text evidence="1">Belongs to the PNP/UDP phosphorylase family. Futalosine hydrolase subfamily.</text>
</comment>
<evidence type="ECO:0000256" key="2">
    <source>
        <dbReference type="NCBIfam" id="TIGR03664"/>
    </source>
</evidence>
<comment type="caution">
    <text evidence="4">The sequence shown here is derived from an EMBL/GenBank/DDBJ whole genome shotgun (WGS) entry which is preliminary data.</text>
</comment>
<reference evidence="4" key="1">
    <citation type="journal article" date="2014" name="Int. J. Syst. Evol. Microbiol.">
        <title>Complete genome sequence of Corynebacterium casei LMG S-19264T (=DSM 44701T), isolated from a smear-ripened cheese.</title>
        <authorList>
            <consortium name="US DOE Joint Genome Institute (JGI-PGF)"/>
            <person name="Walter F."/>
            <person name="Albersmeier A."/>
            <person name="Kalinowski J."/>
            <person name="Ruckert C."/>
        </authorList>
    </citation>
    <scope>NUCLEOTIDE SEQUENCE</scope>
    <source>
        <strain evidence="4">JCM 14371</strain>
    </source>
</reference>
<accession>A0A917PCX5</accession>
<dbReference type="Gene3D" id="3.40.50.1580">
    <property type="entry name" value="Nucleoside phosphorylase domain"/>
    <property type="match status" value="1"/>
</dbReference>
<dbReference type="PANTHER" id="PTHR46832">
    <property type="entry name" value="5'-METHYLTHIOADENOSINE/S-ADENOSYLHOMOCYSTEINE NUCLEOSIDASE"/>
    <property type="match status" value="1"/>
</dbReference>
<dbReference type="InterPro" id="IPR000845">
    <property type="entry name" value="Nucleoside_phosphorylase_d"/>
</dbReference>
<evidence type="ECO:0000256" key="1">
    <source>
        <dbReference type="HAMAP-Rule" id="MF_00991"/>
    </source>
</evidence>
<keyword evidence="5" id="KW-1185">Reference proteome</keyword>
<comment type="pathway">
    <text evidence="1">Quinol/quinone metabolism; menaquinone biosynthesis.</text>
</comment>
<evidence type="ECO:0000313" key="5">
    <source>
        <dbReference type="Proteomes" id="UP000635726"/>
    </source>
</evidence>
<dbReference type="NCBIfam" id="TIGR03664">
    <property type="entry name" value="fut_nucase"/>
    <property type="match status" value="1"/>
</dbReference>
<dbReference type="GO" id="GO:0009234">
    <property type="term" value="P:menaquinone biosynthetic process"/>
    <property type="evidence" value="ECO:0007669"/>
    <property type="project" value="UniProtKB-UniRule"/>
</dbReference>
<dbReference type="PANTHER" id="PTHR46832:SF2">
    <property type="entry name" value="FUTALOSINE HYDROLASE"/>
    <property type="match status" value="1"/>
</dbReference>
<dbReference type="InterPro" id="IPR035994">
    <property type="entry name" value="Nucleoside_phosphorylase_sf"/>
</dbReference>
<name>A0A917PCX5_9DEIO</name>
<comment type="function">
    <text evidence="1">Catalyzes the hydrolysis of futalosine (FL) to dehypoxanthine futalosine (DHFL) and hypoxanthine, a step in the biosynthesis of menaquinone (MK, vitamin K2).</text>
</comment>
<evidence type="ECO:0000313" key="4">
    <source>
        <dbReference type="EMBL" id="GGJ71421.1"/>
    </source>
</evidence>